<protein>
    <submittedName>
        <fullName evidence="2">F-box-like domain-containing protein</fullName>
    </submittedName>
</protein>
<accession>A0A1Q3BKQ4</accession>
<evidence type="ECO:0000313" key="3">
    <source>
        <dbReference type="Proteomes" id="UP000187406"/>
    </source>
</evidence>
<dbReference type="EMBL" id="BDDD01000631">
    <property type="protein sequence ID" value="GAV68444.1"/>
    <property type="molecule type" value="Genomic_DNA"/>
</dbReference>
<dbReference type="InterPro" id="IPR001810">
    <property type="entry name" value="F-box_dom"/>
</dbReference>
<dbReference type="NCBIfam" id="TIGR01640">
    <property type="entry name" value="F_box_assoc_1"/>
    <property type="match status" value="1"/>
</dbReference>
<evidence type="ECO:0000313" key="2">
    <source>
        <dbReference type="EMBL" id="GAV68444.1"/>
    </source>
</evidence>
<dbReference type="STRING" id="3775.A0A1Q3BKQ4"/>
<comment type="caution">
    <text evidence="2">The sequence shown here is derived from an EMBL/GenBank/DDBJ whole genome shotgun (WGS) entry which is preliminary data.</text>
</comment>
<evidence type="ECO:0000259" key="1">
    <source>
        <dbReference type="PROSITE" id="PS50181"/>
    </source>
</evidence>
<dbReference type="InterPro" id="IPR017451">
    <property type="entry name" value="F-box-assoc_interact_dom"/>
</dbReference>
<dbReference type="Pfam" id="PF00646">
    <property type="entry name" value="F-box"/>
    <property type="match status" value="1"/>
</dbReference>
<dbReference type="Proteomes" id="UP000187406">
    <property type="component" value="Unassembled WGS sequence"/>
</dbReference>
<keyword evidence="3" id="KW-1185">Reference proteome</keyword>
<dbReference type="InterPro" id="IPR050796">
    <property type="entry name" value="SCF_F-box_component"/>
</dbReference>
<dbReference type="InterPro" id="IPR013187">
    <property type="entry name" value="F-box-assoc_dom_typ3"/>
</dbReference>
<dbReference type="PROSITE" id="PS50181">
    <property type="entry name" value="FBOX"/>
    <property type="match status" value="1"/>
</dbReference>
<sequence>MAGRRSKRRRRRRKTKQHKHVVDLPNDIILNILSRLPAHFLHRRARPVCKTWADLMHLPLFKETNFLHSKPVLLVLDHVCNPNEACFFEMREGKLQIKGPKLELPGIILRSSGGVLLLTKYINKKQLFYVANPVTMQAVELPKLSALVSWSGASIAYLPRTGELKVVCIGEDRDNGICHWYILTIGSNMSWRQFDSTVPGCGPEVCYKTKSISAGGVLYWRIVSLNRTSPPFVKSIRIAALDLGDESLHHLWVPEECNEEHCELLKMGNSLGCISWRSTATGGRTETMKIWLLKDLRRNEWAITHRFDLDESHPLRMAVSVPAACLENHQILIFRLLRYQYDSTAQKHFDLLFELNWKTGKWKYFMNIVSMSQVIEVHTDSLFSFSSLSLKQFGGVVFSSEGGLIGSLELG</sequence>
<dbReference type="Pfam" id="PF08268">
    <property type="entry name" value="FBA_3"/>
    <property type="match status" value="1"/>
</dbReference>
<proteinExistence type="predicted"/>
<dbReference type="SUPFAM" id="SSF81383">
    <property type="entry name" value="F-box domain"/>
    <property type="match status" value="1"/>
</dbReference>
<organism evidence="2 3">
    <name type="scientific">Cephalotus follicularis</name>
    <name type="common">Albany pitcher plant</name>
    <dbReference type="NCBI Taxonomy" id="3775"/>
    <lineage>
        <taxon>Eukaryota</taxon>
        <taxon>Viridiplantae</taxon>
        <taxon>Streptophyta</taxon>
        <taxon>Embryophyta</taxon>
        <taxon>Tracheophyta</taxon>
        <taxon>Spermatophyta</taxon>
        <taxon>Magnoliopsida</taxon>
        <taxon>eudicotyledons</taxon>
        <taxon>Gunneridae</taxon>
        <taxon>Pentapetalae</taxon>
        <taxon>rosids</taxon>
        <taxon>fabids</taxon>
        <taxon>Oxalidales</taxon>
        <taxon>Cephalotaceae</taxon>
        <taxon>Cephalotus</taxon>
    </lineage>
</organism>
<dbReference type="AlphaFoldDB" id="A0A1Q3BKQ4"/>
<reference evidence="3" key="1">
    <citation type="submission" date="2016-04" db="EMBL/GenBank/DDBJ databases">
        <title>Cephalotus genome sequencing.</title>
        <authorList>
            <person name="Fukushima K."/>
            <person name="Hasebe M."/>
            <person name="Fang X."/>
        </authorList>
    </citation>
    <scope>NUCLEOTIDE SEQUENCE [LARGE SCALE GENOMIC DNA]</scope>
    <source>
        <strain evidence="3">cv. St1</strain>
    </source>
</reference>
<dbReference type="PANTHER" id="PTHR31672">
    <property type="entry name" value="BNACNNG10540D PROTEIN"/>
    <property type="match status" value="1"/>
</dbReference>
<dbReference type="InterPro" id="IPR036047">
    <property type="entry name" value="F-box-like_dom_sf"/>
</dbReference>
<dbReference type="Gene3D" id="1.20.1280.50">
    <property type="match status" value="1"/>
</dbReference>
<name>A0A1Q3BKQ4_CEPFO</name>
<gene>
    <name evidence="2" type="ORF">CFOL_v3_11947</name>
</gene>
<dbReference type="PANTHER" id="PTHR31672:SF11">
    <property type="entry name" value="F-BOX PROTEIN CPR1-LIKE ISOFORM X2"/>
    <property type="match status" value="1"/>
</dbReference>
<feature type="domain" description="F-box" evidence="1">
    <location>
        <begin position="18"/>
        <end position="64"/>
    </location>
</feature>
<dbReference type="OrthoDB" id="1918594at2759"/>
<dbReference type="InParanoid" id="A0A1Q3BKQ4"/>